<dbReference type="PANTHER" id="PTHR39244:SF5">
    <property type="entry name" value="NATTERIN-3-LIKE"/>
    <property type="match status" value="1"/>
</dbReference>
<keyword evidence="1" id="KW-0732">Signal</keyword>
<name>A0ABD0XBK5_UMBPY</name>
<keyword evidence="3" id="KW-1185">Reference proteome</keyword>
<dbReference type="InterPro" id="IPR053237">
    <property type="entry name" value="Natterin_C"/>
</dbReference>
<dbReference type="AlphaFoldDB" id="A0ABD0XBK5"/>
<feature type="chain" id="PRO_5044880986" description="Natterin-3-like" evidence="1">
    <location>
        <begin position="19"/>
        <end position="387"/>
    </location>
</feature>
<proteinExistence type="predicted"/>
<evidence type="ECO:0000313" key="2">
    <source>
        <dbReference type="EMBL" id="KAL1006338.1"/>
    </source>
</evidence>
<gene>
    <name evidence="2" type="ORF">UPYG_G00071050</name>
</gene>
<dbReference type="PANTHER" id="PTHR39244">
    <property type="entry name" value="NATTERIN-4"/>
    <property type="match status" value="1"/>
</dbReference>
<dbReference type="Gene3D" id="2.170.15.10">
    <property type="entry name" value="Proaerolysin, chain A, domain 3"/>
    <property type="match status" value="1"/>
</dbReference>
<evidence type="ECO:0000313" key="3">
    <source>
        <dbReference type="Proteomes" id="UP001557470"/>
    </source>
</evidence>
<organism evidence="2 3">
    <name type="scientific">Umbra pygmaea</name>
    <name type="common">Eastern mudminnow</name>
    <dbReference type="NCBI Taxonomy" id="75934"/>
    <lineage>
        <taxon>Eukaryota</taxon>
        <taxon>Metazoa</taxon>
        <taxon>Chordata</taxon>
        <taxon>Craniata</taxon>
        <taxon>Vertebrata</taxon>
        <taxon>Euteleostomi</taxon>
        <taxon>Actinopterygii</taxon>
        <taxon>Neopterygii</taxon>
        <taxon>Teleostei</taxon>
        <taxon>Protacanthopterygii</taxon>
        <taxon>Esociformes</taxon>
        <taxon>Umbridae</taxon>
        <taxon>Umbra</taxon>
    </lineage>
</organism>
<evidence type="ECO:0008006" key="4">
    <source>
        <dbReference type="Google" id="ProtNLM"/>
    </source>
</evidence>
<dbReference type="EMBL" id="JAGEUA010000002">
    <property type="protein sequence ID" value="KAL1006338.1"/>
    <property type="molecule type" value="Genomic_DNA"/>
</dbReference>
<evidence type="ECO:0000256" key="1">
    <source>
        <dbReference type="SAM" id="SignalP"/>
    </source>
</evidence>
<dbReference type="SUPFAM" id="SSF56973">
    <property type="entry name" value="Aerolisin/ETX pore-forming domain"/>
    <property type="match status" value="1"/>
</dbReference>
<accession>A0ABD0XBK5</accession>
<sequence length="387" mass="43441">MILTAFIACTFLLQCSMGLDDPPKLMNMEVSDHLTKSIVTTVNEPQPLAPQQRSSVRQTFGDNRYLKWVRWTGSLPNWAVSVYNQAARRTDYVCVPISGCDWSPGYYSPSRGSFCTHTCRGEKRTNQFDLLVNEQNLELLQWKPFPGYTPSNLIAARVKYEVYVGKNQYGIGPYRKKIFSVALNGKEVTYKNNFDILTLKKEKYRERMFNLKYQVDQMTTDSQQPIVIGQYKATNNNCQSVTQTVRLDQSVQRQSTWQTSTTSTLKLSSSITTGVPVFSVTAGIEYSSAKTYSDGNSVTEIINHSVTLQVEVPANQFCVVRMTGKRYDLNMPFTASLAKEYTDGTVHTVSVSGLYQGVQVGEVNVVADRCQPNPNPKPCGLQVADPQ</sequence>
<comment type="caution">
    <text evidence="2">The sequence shown here is derived from an EMBL/GenBank/DDBJ whole genome shotgun (WGS) entry which is preliminary data.</text>
</comment>
<feature type="signal peptide" evidence="1">
    <location>
        <begin position="1"/>
        <end position="18"/>
    </location>
</feature>
<reference evidence="2 3" key="1">
    <citation type="submission" date="2024-06" db="EMBL/GenBank/DDBJ databases">
        <authorList>
            <person name="Pan Q."/>
            <person name="Wen M."/>
            <person name="Jouanno E."/>
            <person name="Zahm M."/>
            <person name="Klopp C."/>
            <person name="Cabau C."/>
            <person name="Louis A."/>
            <person name="Berthelot C."/>
            <person name="Parey E."/>
            <person name="Roest Crollius H."/>
            <person name="Montfort J."/>
            <person name="Robinson-Rechavi M."/>
            <person name="Bouchez O."/>
            <person name="Lampietro C."/>
            <person name="Lopez Roques C."/>
            <person name="Donnadieu C."/>
            <person name="Postlethwait J."/>
            <person name="Bobe J."/>
            <person name="Verreycken H."/>
            <person name="Guiguen Y."/>
        </authorList>
    </citation>
    <scope>NUCLEOTIDE SEQUENCE [LARGE SCALE GENOMIC DNA]</scope>
    <source>
        <strain evidence="2">Up_M1</strain>
        <tissue evidence="2">Testis</tissue>
    </source>
</reference>
<dbReference type="Proteomes" id="UP001557470">
    <property type="component" value="Unassembled WGS sequence"/>
</dbReference>
<protein>
    <recommendedName>
        <fullName evidence="4">Natterin-3-like</fullName>
    </recommendedName>
</protein>
<dbReference type="CDD" id="cd20220">
    <property type="entry name" value="PFM_natterin-3-like"/>
    <property type="match status" value="1"/>
</dbReference>